<dbReference type="PROSITE" id="PS50931">
    <property type="entry name" value="HTH_LYSR"/>
    <property type="match status" value="1"/>
</dbReference>
<proteinExistence type="inferred from homology"/>
<dbReference type="InterPro" id="IPR000847">
    <property type="entry name" value="LysR_HTH_N"/>
</dbReference>
<evidence type="ECO:0000313" key="7">
    <source>
        <dbReference type="Proteomes" id="UP000572635"/>
    </source>
</evidence>
<comment type="caution">
    <text evidence="6">The sequence shown here is derived from an EMBL/GenBank/DDBJ whole genome shotgun (WGS) entry which is preliminary data.</text>
</comment>
<dbReference type="PANTHER" id="PTHR30346">
    <property type="entry name" value="TRANSCRIPTIONAL DUAL REGULATOR HCAR-RELATED"/>
    <property type="match status" value="1"/>
</dbReference>
<evidence type="ECO:0000256" key="4">
    <source>
        <dbReference type="ARBA" id="ARBA00023163"/>
    </source>
</evidence>
<organism evidence="6 7">
    <name type="scientific">Nocardiopsis composta</name>
    <dbReference type="NCBI Taxonomy" id="157465"/>
    <lineage>
        <taxon>Bacteria</taxon>
        <taxon>Bacillati</taxon>
        <taxon>Actinomycetota</taxon>
        <taxon>Actinomycetes</taxon>
        <taxon>Streptosporangiales</taxon>
        <taxon>Nocardiopsidaceae</taxon>
        <taxon>Nocardiopsis</taxon>
    </lineage>
</organism>
<dbReference type="GO" id="GO:0032993">
    <property type="term" value="C:protein-DNA complex"/>
    <property type="evidence" value="ECO:0007669"/>
    <property type="project" value="TreeGrafter"/>
</dbReference>
<dbReference type="Pfam" id="PF00126">
    <property type="entry name" value="HTH_1"/>
    <property type="match status" value="1"/>
</dbReference>
<evidence type="ECO:0000256" key="2">
    <source>
        <dbReference type="ARBA" id="ARBA00023015"/>
    </source>
</evidence>
<evidence type="ECO:0000256" key="3">
    <source>
        <dbReference type="ARBA" id="ARBA00023125"/>
    </source>
</evidence>
<dbReference type="GO" id="GO:0003677">
    <property type="term" value="F:DNA binding"/>
    <property type="evidence" value="ECO:0007669"/>
    <property type="project" value="UniProtKB-KW"/>
</dbReference>
<evidence type="ECO:0000256" key="1">
    <source>
        <dbReference type="ARBA" id="ARBA00009437"/>
    </source>
</evidence>
<accession>A0A7W8QUL3</accession>
<dbReference type="Proteomes" id="UP000572635">
    <property type="component" value="Unassembled WGS sequence"/>
</dbReference>
<dbReference type="RefSeq" id="WP_184399648.1">
    <property type="nucleotide sequence ID" value="NZ_BAAAJD010000109.1"/>
</dbReference>
<dbReference type="AlphaFoldDB" id="A0A7W8QUL3"/>
<dbReference type="InterPro" id="IPR005119">
    <property type="entry name" value="LysR_subst-bd"/>
</dbReference>
<gene>
    <name evidence="6" type="ORF">HDA36_006408</name>
</gene>
<keyword evidence="3 6" id="KW-0238">DNA-binding</keyword>
<sequence length="298" mass="32099">MDRGHLESFIAVLDTGSVTSAARRAFVSQPALSRQIRLLEQACGTELFTRSKSGMVPTRAGRQLEPVARDLLARARSADRVMAALGEQKVPLTVACPTMVAELLVLPFVAAGHTPVADVVELPTLEIYDSLGGLSADLAMAPLVPPPSVRRRHLYDVPFSVQVPPDSPLAERDAIDVGELPDLPLLVPDRRSGTRLSLDDHLIRASVTIAPKKEVARTHIAQAMAAAGHGVVVCIDLPKYGLRPIPLLRGGERLIAEEWAAWPNGHYAEEAISAFLDDFLEWLLRESGAGVIDVRSAA</sequence>
<comment type="similarity">
    <text evidence="1">Belongs to the LysR transcriptional regulatory family.</text>
</comment>
<dbReference type="GO" id="GO:0003700">
    <property type="term" value="F:DNA-binding transcription factor activity"/>
    <property type="evidence" value="ECO:0007669"/>
    <property type="project" value="InterPro"/>
</dbReference>
<dbReference type="InterPro" id="IPR036390">
    <property type="entry name" value="WH_DNA-bd_sf"/>
</dbReference>
<evidence type="ECO:0000259" key="5">
    <source>
        <dbReference type="PROSITE" id="PS50931"/>
    </source>
</evidence>
<dbReference type="InterPro" id="IPR036388">
    <property type="entry name" value="WH-like_DNA-bd_sf"/>
</dbReference>
<dbReference type="Pfam" id="PF03466">
    <property type="entry name" value="LysR_substrate"/>
    <property type="match status" value="1"/>
</dbReference>
<feature type="domain" description="HTH lysR-type" evidence="5">
    <location>
        <begin position="1"/>
        <end position="58"/>
    </location>
</feature>
<dbReference type="SUPFAM" id="SSF46785">
    <property type="entry name" value="Winged helix' DNA-binding domain"/>
    <property type="match status" value="1"/>
</dbReference>
<keyword evidence="7" id="KW-1185">Reference proteome</keyword>
<dbReference type="PRINTS" id="PR00039">
    <property type="entry name" value="HTHLYSR"/>
</dbReference>
<keyword evidence="2" id="KW-0805">Transcription regulation</keyword>
<dbReference type="PANTHER" id="PTHR30346:SF28">
    <property type="entry name" value="HTH-TYPE TRANSCRIPTIONAL REGULATOR CYNR"/>
    <property type="match status" value="1"/>
</dbReference>
<reference evidence="6 7" key="1">
    <citation type="submission" date="2020-08" db="EMBL/GenBank/DDBJ databases">
        <title>Sequencing the genomes of 1000 actinobacteria strains.</title>
        <authorList>
            <person name="Klenk H.-P."/>
        </authorList>
    </citation>
    <scope>NUCLEOTIDE SEQUENCE [LARGE SCALE GENOMIC DNA]</scope>
    <source>
        <strain evidence="6 7">DSM 44551</strain>
    </source>
</reference>
<dbReference type="CDD" id="cd05466">
    <property type="entry name" value="PBP2_LTTR_substrate"/>
    <property type="match status" value="1"/>
</dbReference>
<dbReference type="Gene3D" id="1.10.10.10">
    <property type="entry name" value="Winged helix-like DNA-binding domain superfamily/Winged helix DNA-binding domain"/>
    <property type="match status" value="1"/>
</dbReference>
<keyword evidence="4" id="KW-0804">Transcription</keyword>
<dbReference type="EMBL" id="JACHDB010000002">
    <property type="protein sequence ID" value="MBB5436260.1"/>
    <property type="molecule type" value="Genomic_DNA"/>
</dbReference>
<protein>
    <submittedName>
        <fullName evidence="6">DNA-binding transcriptional LysR family regulator</fullName>
    </submittedName>
</protein>
<dbReference type="SUPFAM" id="SSF53850">
    <property type="entry name" value="Periplasmic binding protein-like II"/>
    <property type="match status" value="1"/>
</dbReference>
<evidence type="ECO:0000313" key="6">
    <source>
        <dbReference type="EMBL" id="MBB5436260.1"/>
    </source>
</evidence>
<name>A0A7W8QUL3_9ACTN</name>
<dbReference type="Gene3D" id="3.40.190.290">
    <property type="match status" value="1"/>
</dbReference>